<organism evidence="1 2">
    <name type="scientific">Meloidogyne enterolobii</name>
    <name type="common">Root-knot nematode worm</name>
    <name type="synonym">Meloidogyne mayaguensis</name>
    <dbReference type="NCBI Taxonomy" id="390850"/>
    <lineage>
        <taxon>Eukaryota</taxon>
        <taxon>Metazoa</taxon>
        <taxon>Ecdysozoa</taxon>
        <taxon>Nematoda</taxon>
        <taxon>Chromadorea</taxon>
        <taxon>Rhabditida</taxon>
        <taxon>Tylenchina</taxon>
        <taxon>Tylenchomorpha</taxon>
        <taxon>Tylenchoidea</taxon>
        <taxon>Meloidogynidae</taxon>
        <taxon>Meloidogyninae</taxon>
        <taxon>Meloidogyne</taxon>
    </lineage>
</organism>
<evidence type="ECO:0000313" key="2">
    <source>
        <dbReference type="Proteomes" id="UP001497535"/>
    </source>
</evidence>
<protein>
    <submittedName>
        <fullName evidence="1">Uncharacterized protein</fullName>
    </submittedName>
</protein>
<evidence type="ECO:0000313" key="1">
    <source>
        <dbReference type="EMBL" id="CAK5056761.1"/>
    </source>
</evidence>
<keyword evidence="2" id="KW-1185">Reference proteome</keyword>
<name>A0ACB0YPH8_MELEN</name>
<accession>A0ACB0YPH8</accession>
<sequence>MIIVRCWLEQLFRCAFECCNFIRGLFNPEMINILFDNDKQIPLQFNIQKANIWAVNTTIENVLKFSLNHLLISEFLNIQMDQVDITEKYTNILLNILINGGNKFPQIYFKIFREINLSDKITEVDYNLAIPRLPHSFFCFPDHFELFCMTYDIQYIIRKSCSS</sequence>
<proteinExistence type="predicted"/>
<gene>
    <name evidence="1" type="ORF">MENTE1834_LOCUS14999</name>
</gene>
<dbReference type="Proteomes" id="UP001497535">
    <property type="component" value="Unassembled WGS sequence"/>
</dbReference>
<dbReference type="EMBL" id="CAVMJV010000016">
    <property type="protein sequence ID" value="CAK5056761.1"/>
    <property type="molecule type" value="Genomic_DNA"/>
</dbReference>
<comment type="caution">
    <text evidence="1">The sequence shown here is derived from an EMBL/GenBank/DDBJ whole genome shotgun (WGS) entry which is preliminary data.</text>
</comment>
<reference evidence="1" key="1">
    <citation type="submission" date="2023-11" db="EMBL/GenBank/DDBJ databases">
        <authorList>
            <person name="Poullet M."/>
        </authorList>
    </citation>
    <scope>NUCLEOTIDE SEQUENCE</scope>
    <source>
        <strain evidence="1">E1834</strain>
    </source>
</reference>